<accession>A0A839AGU2</accession>
<reference evidence="2 3" key="1">
    <citation type="submission" date="2020-07" db="EMBL/GenBank/DDBJ databases">
        <title>Stappia sp., F7233, whole genome shotgun sequencing project.</title>
        <authorList>
            <person name="Jiang S."/>
            <person name="Liu Z.W."/>
            <person name="Du Z.J."/>
        </authorList>
    </citation>
    <scope>NUCLEOTIDE SEQUENCE [LARGE SCALE GENOMIC DNA]</scope>
    <source>
        <strain evidence="2 3">F7233</strain>
    </source>
</reference>
<dbReference type="EMBL" id="JACFXV010000056">
    <property type="protein sequence ID" value="MBA5778112.1"/>
    <property type="molecule type" value="Genomic_DNA"/>
</dbReference>
<organism evidence="2 3">
    <name type="scientific">Stappia albiluteola</name>
    <dbReference type="NCBI Taxonomy" id="2758565"/>
    <lineage>
        <taxon>Bacteria</taxon>
        <taxon>Pseudomonadati</taxon>
        <taxon>Pseudomonadota</taxon>
        <taxon>Alphaproteobacteria</taxon>
        <taxon>Hyphomicrobiales</taxon>
        <taxon>Stappiaceae</taxon>
        <taxon>Stappia</taxon>
    </lineage>
</organism>
<comment type="caution">
    <text evidence="2">The sequence shown here is derived from an EMBL/GenBank/DDBJ whole genome shotgun (WGS) entry which is preliminary data.</text>
</comment>
<dbReference type="RefSeq" id="WP_182166137.1">
    <property type="nucleotide sequence ID" value="NZ_JACFXV010000055.1"/>
</dbReference>
<dbReference type="AlphaFoldDB" id="A0A839AGU2"/>
<protein>
    <submittedName>
        <fullName evidence="2">Uncharacterized protein</fullName>
    </submittedName>
</protein>
<dbReference type="EMBL" id="JACFXV010000055">
    <property type="protein sequence ID" value="MBA5778111.1"/>
    <property type="molecule type" value="Genomic_DNA"/>
</dbReference>
<proteinExistence type="predicted"/>
<name>A0A839AGU2_9HYPH</name>
<feature type="non-terminal residue" evidence="2">
    <location>
        <position position="1"/>
    </location>
</feature>
<sequence>KARGDNLTGDLLSWEPPKVAAGFEAGAIRGSRLSSQISQAVALALKSSPMSRAEIAAAMSAELGYQVSENMLANYASEGAEAHRITLERFIALIDVTGCTDLLGFVAERFGKVVIDTKYQALINVHLAEEAEAKIQRFKAAEKAKWGAI</sequence>
<gene>
    <name evidence="1" type="ORF">H2509_13355</name>
    <name evidence="2" type="ORF">H2509_13360</name>
</gene>
<dbReference type="Proteomes" id="UP000541109">
    <property type="component" value="Unassembled WGS sequence"/>
</dbReference>
<evidence type="ECO:0000313" key="2">
    <source>
        <dbReference type="EMBL" id="MBA5778112.1"/>
    </source>
</evidence>
<keyword evidence="3" id="KW-1185">Reference proteome</keyword>
<evidence type="ECO:0000313" key="3">
    <source>
        <dbReference type="Proteomes" id="UP000541109"/>
    </source>
</evidence>
<evidence type="ECO:0000313" key="1">
    <source>
        <dbReference type="EMBL" id="MBA5778111.1"/>
    </source>
</evidence>